<comment type="caution">
    <text evidence="1">The sequence shown here is derived from an EMBL/GenBank/DDBJ whole genome shotgun (WGS) entry which is preliminary data.</text>
</comment>
<reference evidence="1 2" key="1">
    <citation type="submission" date="2019-02" db="EMBL/GenBank/DDBJ databases">
        <title>Genome sequencing of the rare red list fungi Phlebia centrifuga.</title>
        <authorList>
            <person name="Buettner E."/>
            <person name="Kellner H."/>
        </authorList>
    </citation>
    <scope>NUCLEOTIDE SEQUENCE [LARGE SCALE GENOMIC DNA]</scope>
    <source>
        <strain evidence="1 2">DSM 108282</strain>
    </source>
</reference>
<dbReference type="Proteomes" id="UP000309038">
    <property type="component" value="Unassembled WGS sequence"/>
</dbReference>
<dbReference type="EMBL" id="SGPJ01000045">
    <property type="protein sequence ID" value="THH00599.1"/>
    <property type="molecule type" value="Genomic_DNA"/>
</dbReference>
<dbReference type="AlphaFoldDB" id="A0A4S4KPT6"/>
<keyword evidence="2" id="KW-1185">Reference proteome</keyword>
<gene>
    <name evidence="1" type="ORF">EW026_g1961</name>
</gene>
<evidence type="ECO:0000313" key="1">
    <source>
        <dbReference type="EMBL" id="THH00599.1"/>
    </source>
</evidence>
<organism evidence="1 2">
    <name type="scientific">Hermanssonia centrifuga</name>
    <dbReference type="NCBI Taxonomy" id="98765"/>
    <lineage>
        <taxon>Eukaryota</taxon>
        <taxon>Fungi</taxon>
        <taxon>Dikarya</taxon>
        <taxon>Basidiomycota</taxon>
        <taxon>Agaricomycotina</taxon>
        <taxon>Agaricomycetes</taxon>
        <taxon>Polyporales</taxon>
        <taxon>Meruliaceae</taxon>
        <taxon>Hermanssonia</taxon>
    </lineage>
</organism>
<sequence length="58" mass="6176">MDAFMTITVASPIASEQPEIPVDREGGGGVNRLFADAANDFGQFGKTALKDSITTPYR</sequence>
<accession>A0A4S4KPT6</accession>
<evidence type="ECO:0000313" key="2">
    <source>
        <dbReference type="Proteomes" id="UP000309038"/>
    </source>
</evidence>
<name>A0A4S4KPT6_9APHY</name>
<proteinExistence type="predicted"/>
<protein>
    <submittedName>
        <fullName evidence="1">Uncharacterized protein</fullName>
    </submittedName>
</protein>